<keyword evidence="2" id="KW-1185">Reference proteome</keyword>
<evidence type="ECO:0000313" key="2">
    <source>
        <dbReference type="Proteomes" id="UP001057427"/>
    </source>
</evidence>
<dbReference type="Proteomes" id="UP001057427">
    <property type="component" value="Segment"/>
</dbReference>
<organism evidence="1 2">
    <name type="scientific">Brevundimonas phage vB_BgoS-Bajun</name>
    <dbReference type="NCBI Taxonomy" id="2948594"/>
    <lineage>
        <taxon>Viruses</taxon>
        <taxon>Duplodnaviria</taxon>
        <taxon>Heunggongvirae</taxon>
        <taxon>Uroviricota</taxon>
        <taxon>Caudoviricetes</taxon>
        <taxon>Dolichocephalovirinae</taxon>
    </lineage>
</organism>
<reference evidence="1" key="1">
    <citation type="submission" date="2022-05" db="EMBL/GenBank/DDBJ databases">
        <authorList>
            <person name="Friedrich I."/>
            <person name="Poehlein A."/>
            <person name="Schneider D."/>
            <person name="Hertel R."/>
            <person name="Daniel R."/>
        </authorList>
    </citation>
    <scope>NUCLEOTIDE SEQUENCE</scope>
</reference>
<evidence type="ECO:0000313" key="1">
    <source>
        <dbReference type="EMBL" id="UTC29773.1"/>
    </source>
</evidence>
<sequence length="132" mass="14746">MIIPYPLNLGPAIVFEQHMIRTLSTERYERKKAALRALKDRAKAKVMAARQGRPWAEVLAAQDEYKVWAERLERFTTISSMLHSGAETGWGESAPRVAGIRYRAAKRAGGRIIKPLPRRLTSASIPALSFGS</sequence>
<proteinExistence type="predicted"/>
<dbReference type="EMBL" id="ON529858">
    <property type="protein sequence ID" value="UTC29773.1"/>
    <property type="molecule type" value="Genomic_DNA"/>
</dbReference>
<protein>
    <submittedName>
        <fullName evidence="1">Uncharacterized protein</fullName>
    </submittedName>
</protein>
<name>A0A9E7N6Q9_9CAUD</name>
<accession>A0A9E7N6Q9</accession>
<gene>
    <name evidence="1" type="ORF">BAJUN_01430</name>
</gene>